<keyword evidence="11" id="KW-0325">Glycoprotein</keyword>
<keyword evidence="8 13" id="KW-0720">Serine protease</keyword>
<dbReference type="InterPro" id="IPR043504">
    <property type="entry name" value="Peptidase_S1_PA_chymotrypsin"/>
</dbReference>
<reference evidence="16" key="1">
    <citation type="journal article" date="2020" name="Nat. Ecol. Evol.">
        <title>Deeply conserved synteny resolves early events in vertebrate evolution.</title>
        <authorList>
            <person name="Simakov O."/>
            <person name="Marletaz F."/>
            <person name="Yue J.X."/>
            <person name="O'Connell B."/>
            <person name="Jenkins J."/>
            <person name="Brandt A."/>
            <person name="Calef R."/>
            <person name="Tung C.H."/>
            <person name="Huang T.K."/>
            <person name="Schmutz J."/>
            <person name="Satoh N."/>
            <person name="Yu J.K."/>
            <person name="Putnam N.H."/>
            <person name="Green R.E."/>
            <person name="Rokhsar D.S."/>
        </authorList>
    </citation>
    <scope>NUCLEOTIDE SEQUENCE [LARGE SCALE GENOMIC DNA]</scope>
    <source>
        <strain evidence="16">S238N-H82</strain>
    </source>
</reference>
<dbReference type="InterPro" id="IPR009003">
    <property type="entry name" value="Peptidase_S1_PA"/>
</dbReference>
<dbReference type="InterPro" id="IPR001254">
    <property type="entry name" value="Trypsin_dom"/>
</dbReference>
<evidence type="ECO:0000313" key="16">
    <source>
        <dbReference type="Proteomes" id="UP000001554"/>
    </source>
</evidence>
<feature type="domain" description="EGF-like" evidence="14">
    <location>
        <begin position="276"/>
        <end position="312"/>
    </location>
</feature>
<dbReference type="AlphaFoldDB" id="A0A9J7HIN4"/>
<dbReference type="FunFam" id="2.10.25.10:FF:000321">
    <property type="entry name" value="Protein delta homolog 1"/>
    <property type="match status" value="1"/>
</dbReference>
<dbReference type="GO" id="GO:0006508">
    <property type="term" value="P:proteolysis"/>
    <property type="evidence" value="ECO:0000318"/>
    <property type="project" value="GO_Central"/>
</dbReference>
<dbReference type="RefSeq" id="XP_035660370.1">
    <property type="nucleotide sequence ID" value="XM_035804477.1"/>
</dbReference>
<comment type="subcellular location">
    <subcellularLocation>
        <location evidence="1">Secreted</location>
    </subcellularLocation>
</comment>
<dbReference type="Gene3D" id="2.40.10.10">
    <property type="entry name" value="Trypsin-like serine proteases"/>
    <property type="match status" value="1"/>
</dbReference>
<feature type="domain" description="Peptidase S1" evidence="15">
    <location>
        <begin position="366"/>
        <end position="604"/>
    </location>
</feature>
<dbReference type="PRINTS" id="PR00722">
    <property type="entry name" value="CHYMOTRYPSIN"/>
</dbReference>
<dbReference type="SUPFAM" id="SSF57196">
    <property type="entry name" value="EGF/Laminin"/>
    <property type="match status" value="2"/>
</dbReference>
<dbReference type="PROSITE" id="PS00022">
    <property type="entry name" value="EGF_1"/>
    <property type="match status" value="2"/>
</dbReference>
<dbReference type="GO" id="GO:0005509">
    <property type="term" value="F:calcium ion binding"/>
    <property type="evidence" value="ECO:0007669"/>
    <property type="project" value="InterPro"/>
</dbReference>
<dbReference type="Pfam" id="PF00008">
    <property type="entry name" value="EGF"/>
    <property type="match status" value="1"/>
</dbReference>
<dbReference type="Pfam" id="PF00089">
    <property type="entry name" value="Trypsin"/>
    <property type="match status" value="1"/>
</dbReference>
<dbReference type="InterPro" id="IPR018114">
    <property type="entry name" value="TRYPSIN_HIS"/>
</dbReference>
<dbReference type="PROSITE" id="PS50240">
    <property type="entry name" value="TRYPSIN_DOM"/>
    <property type="match status" value="1"/>
</dbReference>
<dbReference type="InterPro" id="IPR001881">
    <property type="entry name" value="EGF-like_Ca-bd_dom"/>
</dbReference>
<accession>A0A9J7HIN4</accession>
<dbReference type="PANTHER" id="PTHR24278">
    <property type="entry name" value="COAGULATION FACTOR"/>
    <property type="match status" value="1"/>
</dbReference>
<comment type="caution">
    <text evidence="12">Lacks conserved residue(s) required for the propagation of feature annotation.</text>
</comment>
<dbReference type="SMART" id="SM00179">
    <property type="entry name" value="EGF_CA"/>
    <property type="match status" value="3"/>
</dbReference>
<dbReference type="GeneID" id="118405075"/>
<dbReference type="InterPro" id="IPR013032">
    <property type="entry name" value="EGF-like_CS"/>
</dbReference>
<proteinExistence type="predicted"/>
<dbReference type="PROSITE" id="PS00010">
    <property type="entry name" value="ASX_HYDROXYL"/>
    <property type="match status" value="2"/>
</dbReference>
<evidence type="ECO:0000256" key="12">
    <source>
        <dbReference type="PROSITE-ProRule" id="PRU00076"/>
    </source>
</evidence>
<keyword evidence="16" id="KW-1185">Reference proteome</keyword>
<dbReference type="InterPro" id="IPR018097">
    <property type="entry name" value="EGF_Ca-bd_CS"/>
</dbReference>
<dbReference type="CDD" id="cd00190">
    <property type="entry name" value="Tryp_SPc"/>
    <property type="match status" value="1"/>
</dbReference>
<sequence>MGADKKYDLFPADLGCRPEASQLELEPSDVCCTAACTHIIISGSTTAQTDRMTHYTLTHQVYSGRPVYTSDSRSDFLYYHGDFNMWMVGPYVGSATTGMYVSDRAMSPDQIRGIWRLAVGSVATFFPSVKASCAECRQITISGSSHSQEAAMTTYSLTDAISDDRPVYSSDTSPDFLYFYEPFDEWMVGPTVGSGFRGLTTDDIHLYPEQIEAVWKLWDGSAWVPFPRVLAECTDIDDCASTPCLNGGVCTDQHNSYSCSCAAGWQGDNCEISISLQVNCASTPCQHGGVCTDVADSYTCTCTAGWEGNECEVDKNECDTVICNSGYECVNHPGYYVCLPYGFNGTASTSDECGIPSIPPAATGKIHGGVESTAFSWPWQVSLRLVNAGGIHVCGGSLISDQWVLTAAHCLDEGNEHTTHWKVKLGLHDVDGTAEQQRQVIKLIMHEQFSAVPHTYNDVALLKLDHPVTITQKVSPICLPTGPTPINTDCYITGWGATALDSQGDNIMATTLQQTRVSIKDDSYCSAHWIISYYPESMLCAEQAGVSGCEGDSGGPMACPSADLSTWELTGIISWGENPCGAHVKPGIFTRVHSFVGWINDKMATN</sequence>
<reference evidence="17" key="2">
    <citation type="submission" date="2025-08" db="UniProtKB">
        <authorList>
            <consortium name="RefSeq"/>
        </authorList>
    </citation>
    <scope>IDENTIFICATION</scope>
    <source>
        <strain evidence="17">S238N-H82</strain>
        <tissue evidence="17">Testes</tissue>
    </source>
</reference>
<dbReference type="PROSITE" id="PS00134">
    <property type="entry name" value="TRYPSIN_HIS"/>
    <property type="match status" value="1"/>
</dbReference>
<keyword evidence="9" id="KW-0106">Calcium</keyword>
<evidence type="ECO:0000256" key="5">
    <source>
        <dbReference type="ARBA" id="ARBA00022729"/>
    </source>
</evidence>
<evidence type="ECO:0000256" key="1">
    <source>
        <dbReference type="ARBA" id="ARBA00004613"/>
    </source>
</evidence>
<keyword evidence="7 13" id="KW-0378">Hydrolase</keyword>
<dbReference type="PANTHER" id="PTHR24278:SF40">
    <property type="entry name" value="COAGULATION FACTOR VII-LIKE"/>
    <property type="match status" value="1"/>
</dbReference>
<dbReference type="PROSITE" id="PS01187">
    <property type="entry name" value="EGF_CA"/>
    <property type="match status" value="2"/>
</dbReference>
<evidence type="ECO:0000259" key="15">
    <source>
        <dbReference type="PROSITE" id="PS50240"/>
    </source>
</evidence>
<gene>
    <name evidence="17" type="primary">LOC118405075</name>
</gene>
<dbReference type="CDD" id="cd00054">
    <property type="entry name" value="EGF_CA"/>
    <property type="match status" value="2"/>
</dbReference>
<evidence type="ECO:0000256" key="7">
    <source>
        <dbReference type="ARBA" id="ARBA00022801"/>
    </source>
</evidence>
<dbReference type="GO" id="GO:0005615">
    <property type="term" value="C:extracellular space"/>
    <property type="evidence" value="ECO:0000318"/>
    <property type="project" value="GO_Central"/>
</dbReference>
<dbReference type="GO" id="GO:0004252">
    <property type="term" value="F:serine-type endopeptidase activity"/>
    <property type="evidence" value="ECO:0000318"/>
    <property type="project" value="GO_Central"/>
</dbReference>
<dbReference type="PROSITE" id="PS50026">
    <property type="entry name" value="EGF_3"/>
    <property type="match status" value="2"/>
</dbReference>
<dbReference type="InterPro" id="IPR001314">
    <property type="entry name" value="Peptidase_S1A"/>
</dbReference>
<evidence type="ECO:0000313" key="17">
    <source>
        <dbReference type="RefSeq" id="XP_035660370.1"/>
    </source>
</evidence>
<evidence type="ECO:0000256" key="3">
    <source>
        <dbReference type="ARBA" id="ARBA00022536"/>
    </source>
</evidence>
<feature type="disulfide bond" evidence="12">
    <location>
        <begin position="261"/>
        <end position="270"/>
    </location>
</feature>
<dbReference type="Proteomes" id="UP000001554">
    <property type="component" value="Chromosome 17"/>
</dbReference>
<evidence type="ECO:0000256" key="9">
    <source>
        <dbReference type="ARBA" id="ARBA00022837"/>
    </source>
</evidence>
<evidence type="ECO:0000256" key="4">
    <source>
        <dbReference type="ARBA" id="ARBA00022670"/>
    </source>
</evidence>
<evidence type="ECO:0000259" key="14">
    <source>
        <dbReference type="PROSITE" id="PS50026"/>
    </source>
</evidence>
<dbReference type="InterPro" id="IPR050442">
    <property type="entry name" value="Peptidase_S1_coag_factors"/>
</dbReference>
<dbReference type="OrthoDB" id="430340at2759"/>
<keyword evidence="3 12" id="KW-0245">EGF-like domain</keyword>
<dbReference type="InterPro" id="IPR000152">
    <property type="entry name" value="EGF-type_Asp/Asn_hydroxyl_site"/>
</dbReference>
<dbReference type="OMA" id="DRISHYM"/>
<protein>
    <submittedName>
        <fullName evidence="17">Coagulation factor VII-like</fullName>
    </submittedName>
</protein>
<evidence type="ECO:0000256" key="2">
    <source>
        <dbReference type="ARBA" id="ARBA00022525"/>
    </source>
</evidence>
<evidence type="ECO:0000256" key="6">
    <source>
        <dbReference type="ARBA" id="ARBA00022737"/>
    </source>
</evidence>
<keyword evidence="10 12" id="KW-1015">Disulfide bond</keyword>
<dbReference type="PRINTS" id="PR00010">
    <property type="entry name" value="EGFBLOOD"/>
</dbReference>
<dbReference type="SMART" id="SM00020">
    <property type="entry name" value="Tryp_SPc"/>
    <property type="match status" value="1"/>
</dbReference>
<keyword evidence="6" id="KW-0677">Repeat</keyword>
<dbReference type="PROSITE" id="PS00135">
    <property type="entry name" value="TRYPSIN_SER"/>
    <property type="match status" value="1"/>
</dbReference>
<organism evidence="16 17">
    <name type="scientific">Branchiostoma floridae</name>
    <name type="common">Florida lancelet</name>
    <name type="synonym">Amphioxus</name>
    <dbReference type="NCBI Taxonomy" id="7739"/>
    <lineage>
        <taxon>Eukaryota</taxon>
        <taxon>Metazoa</taxon>
        <taxon>Chordata</taxon>
        <taxon>Cephalochordata</taxon>
        <taxon>Leptocardii</taxon>
        <taxon>Amphioxiformes</taxon>
        <taxon>Branchiostomatidae</taxon>
        <taxon>Branchiostoma</taxon>
    </lineage>
</organism>
<evidence type="ECO:0000256" key="8">
    <source>
        <dbReference type="ARBA" id="ARBA00022825"/>
    </source>
</evidence>
<dbReference type="Gene3D" id="2.10.25.10">
    <property type="entry name" value="Laminin"/>
    <property type="match status" value="2"/>
</dbReference>
<dbReference type="KEGG" id="bfo:118405075"/>
<dbReference type="FunFam" id="2.40.10.10:FF:000003">
    <property type="entry name" value="Transmembrane serine protease 3"/>
    <property type="match status" value="1"/>
</dbReference>
<evidence type="ECO:0000256" key="13">
    <source>
        <dbReference type="RuleBase" id="RU363034"/>
    </source>
</evidence>
<keyword evidence="4 13" id="KW-0645">Protease</keyword>
<evidence type="ECO:0000256" key="11">
    <source>
        <dbReference type="ARBA" id="ARBA00023180"/>
    </source>
</evidence>
<name>A0A9J7HIN4_BRAFL</name>
<dbReference type="InterPro" id="IPR000742">
    <property type="entry name" value="EGF"/>
</dbReference>
<keyword evidence="5" id="KW-0732">Signal</keyword>
<dbReference type="FunFam" id="2.10.25.10:FF:001107">
    <property type="entry name" value="Uncharacterized protein"/>
    <property type="match status" value="1"/>
</dbReference>
<feature type="domain" description="EGF-like" evidence="14">
    <location>
        <begin position="235"/>
        <end position="271"/>
    </location>
</feature>
<dbReference type="SUPFAM" id="SSF50494">
    <property type="entry name" value="Trypsin-like serine proteases"/>
    <property type="match status" value="1"/>
</dbReference>
<dbReference type="InterPro" id="IPR033116">
    <property type="entry name" value="TRYPSIN_SER"/>
</dbReference>
<dbReference type="GO" id="GO:0007596">
    <property type="term" value="P:blood coagulation"/>
    <property type="evidence" value="ECO:0000318"/>
    <property type="project" value="GO_Central"/>
</dbReference>
<dbReference type="SMART" id="SM00181">
    <property type="entry name" value="EGF"/>
    <property type="match status" value="2"/>
</dbReference>
<feature type="disulfide bond" evidence="12">
    <location>
        <begin position="302"/>
        <end position="311"/>
    </location>
</feature>
<dbReference type="Pfam" id="PF12661">
    <property type="entry name" value="hEGF"/>
    <property type="match status" value="1"/>
</dbReference>
<keyword evidence="2" id="KW-0964">Secreted</keyword>
<evidence type="ECO:0000256" key="10">
    <source>
        <dbReference type="ARBA" id="ARBA00023157"/>
    </source>
</evidence>
<dbReference type="PROSITE" id="PS01186">
    <property type="entry name" value="EGF_2"/>
    <property type="match status" value="2"/>
</dbReference>